<comment type="caution">
    <text evidence="1">The sequence shown here is derived from an EMBL/GenBank/DDBJ whole genome shotgun (WGS) entry which is preliminary data.</text>
</comment>
<organism evidence="1 2">
    <name type="scientific">Phytophthora fragariaefolia</name>
    <dbReference type="NCBI Taxonomy" id="1490495"/>
    <lineage>
        <taxon>Eukaryota</taxon>
        <taxon>Sar</taxon>
        <taxon>Stramenopiles</taxon>
        <taxon>Oomycota</taxon>
        <taxon>Peronosporomycetes</taxon>
        <taxon>Peronosporales</taxon>
        <taxon>Peronosporaceae</taxon>
        <taxon>Phytophthora</taxon>
    </lineage>
</organism>
<protein>
    <submittedName>
        <fullName evidence="1">Unnamed protein product</fullName>
    </submittedName>
</protein>
<proteinExistence type="predicted"/>
<keyword evidence="2" id="KW-1185">Reference proteome</keyword>
<sequence>MFTAGVGCCSSGASVVAGNAAGGTAVVLMQQFLLSGPGICHGPFDQASELDNNKAAERNNSLQFLDLTSAFLPGSYHIHRSQCSDPALSSGGQI</sequence>
<evidence type="ECO:0000313" key="2">
    <source>
        <dbReference type="Proteomes" id="UP001165121"/>
    </source>
</evidence>
<dbReference type="EMBL" id="BSXT01001299">
    <property type="protein sequence ID" value="GMF41033.1"/>
    <property type="molecule type" value="Genomic_DNA"/>
</dbReference>
<reference evidence="1" key="1">
    <citation type="submission" date="2023-04" db="EMBL/GenBank/DDBJ databases">
        <title>Phytophthora fragariaefolia NBRC 109709.</title>
        <authorList>
            <person name="Ichikawa N."/>
            <person name="Sato H."/>
            <person name="Tonouchi N."/>
        </authorList>
    </citation>
    <scope>NUCLEOTIDE SEQUENCE</scope>
    <source>
        <strain evidence="1">NBRC 109709</strain>
    </source>
</reference>
<dbReference type="Proteomes" id="UP001165121">
    <property type="component" value="Unassembled WGS sequence"/>
</dbReference>
<evidence type="ECO:0000313" key="1">
    <source>
        <dbReference type="EMBL" id="GMF41033.1"/>
    </source>
</evidence>
<accession>A0A9W6XLY0</accession>
<name>A0A9W6XLY0_9STRA</name>
<dbReference type="AlphaFoldDB" id="A0A9W6XLY0"/>
<gene>
    <name evidence="1" type="ORF">Pfra01_001281500</name>
</gene>